<sequence>MFKNIKTSKHFYKPLSKIQVQQFQFSSSLEEITIISISSSSSDIYSGVSIVGGVGGSGLPKIASNSHQYISPLSRKYFGTIQ</sequence>
<evidence type="ECO:0000313" key="2">
    <source>
        <dbReference type="Proteomes" id="UP001634393"/>
    </source>
</evidence>
<reference evidence="1 2" key="1">
    <citation type="submission" date="2024-12" db="EMBL/GenBank/DDBJ databases">
        <title>The unique morphological basis and parallel evolutionary history of personate flowers in Penstemon.</title>
        <authorList>
            <person name="Depatie T.H."/>
            <person name="Wessinger C.A."/>
        </authorList>
    </citation>
    <scope>NUCLEOTIDE SEQUENCE [LARGE SCALE GENOMIC DNA]</scope>
    <source>
        <strain evidence="1">WTNN_2</strain>
        <tissue evidence="1">Leaf</tissue>
    </source>
</reference>
<proteinExistence type="predicted"/>
<keyword evidence="2" id="KW-1185">Reference proteome</keyword>
<evidence type="ECO:0000313" key="1">
    <source>
        <dbReference type="EMBL" id="KAL3819992.1"/>
    </source>
</evidence>
<organism evidence="1 2">
    <name type="scientific">Penstemon smallii</name>
    <dbReference type="NCBI Taxonomy" id="265156"/>
    <lineage>
        <taxon>Eukaryota</taxon>
        <taxon>Viridiplantae</taxon>
        <taxon>Streptophyta</taxon>
        <taxon>Embryophyta</taxon>
        <taxon>Tracheophyta</taxon>
        <taxon>Spermatophyta</taxon>
        <taxon>Magnoliopsida</taxon>
        <taxon>eudicotyledons</taxon>
        <taxon>Gunneridae</taxon>
        <taxon>Pentapetalae</taxon>
        <taxon>asterids</taxon>
        <taxon>lamiids</taxon>
        <taxon>Lamiales</taxon>
        <taxon>Plantaginaceae</taxon>
        <taxon>Cheloneae</taxon>
        <taxon>Penstemon</taxon>
    </lineage>
</organism>
<dbReference type="AlphaFoldDB" id="A0ABD3S688"/>
<gene>
    <name evidence="1" type="ORF">ACJIZ3_005897</name>
</gene>
<dbReference type="EMBL" id="JBJXBP010000007">
    <property type="protein sequence ID" value="KAL3819992.1"/>
    <property type="molecule type" value="Genomic_DNA"/>
</dbReference>
<protein>
    <submittedName>
        <fullName evidence="1">Uncharacterized protein</fullName>
    </submittedName>
</protein>
<accession>A0ABD3S688</accession>
<name>A0ABD3S688_9LAMI</name>
<comment type="caution">
    <text evidence="1">The sequence shown here is derived from an EMBL/GenBank/DDBJ whole genome shotgun (WGS) entry which is preliminary data.</text>
</comment>
<dbReference type="Proteomes" id="UP001634393">
    <property type="component" value="Unassembled WGS sequence"/>
</dbReference>